<name>A0A4R6Z6V9_9GAMM</name>
<dbReference type="InterPro" id="IPR029068">
    <property type="entry name" value="Glyas_Bleomycin-R_OHBP_Dase"/>
</dbReference>
<feature type="domain" description="VOC" evidence="1">
    <location>
        <begin position="6"/>
        <end position="123"/>
    </location>
</feature>
<keyword evidence="3" id="KW-1185">Reference proteome</keyword>
<dbReference type="PANTHER" id="PTHR33993:SF2">
    <property type="entry name" value="VOC DOMAIN-CONTAINING PROTEIN"/>
    <property type="match status" value="1"/>
</dbReference>
<dbReference type="EMBL" id="SNZH01000002">
    <property type="protein sequence ID" value="TDR47454.1"/>
    <property type="molecule type" value="Genomic_DNA"/>
</dbReference>
<dbReference type="OrthoDB" id="8776491at2"/>
<proteinExistence type="predicted"/>
<dbReference type="RefSeq" id="WP_133817175.1">
    <property type="nucleotide sequence ID" value="NZ_SNZH01000002.1"/>
</dbReference>
<dbReference type="AlphaFoldDB" id="A0A4R6Z6V9"/>
<dbReference type="PANTHER" id="PTHR33993">
    <property type="entry name" value="GLYOXALASE-RELATED"/>
    <property type="match status" value="1"/>
</dbReference>
<dbReference type="InterPro" id="IPR004360">
    <property type="entry name" value="Glyas_Fos-R_dOase_dom"/>
</dbReference>
<accession>A0A4R6Z6V9</accession>
<reference evidence="2 3" key="1">
    <citation type="submission" date="2019-03" db="EMBL/GenBank/DDBJ databases">
        <title>Genomic Encyclopedia of Type Strains, Phase IV (KMG-IV): sequencing the most valuable type-strain genomes for metagenomic binning, comparative biology and taxonomic classification.</title>
        <authorList>
            <person name="Goeker M."/>
        </authorList>
    </citation>
    <scope>NUCLEOTIDE SEQUENCE [LARGE SCALE GENOMIC DNA]</scope>
    <source>
        <strain evidence="2 3">DSM 21667</strain>
    </source>
</reference>
<dbReference type="InterPro" id="IPR037523">
    <property type="entry name" value="VOC_core"/>
</dbReference>
<dbReference type="Proteomes" id="UP000295293">
    <property type="component" value="Unassembled WGS sequence"/>
</dbReference>
<dbReference type="SUPFAM" id="SSF54593">
    <property type="entry name" value="Glyoxalase/Bleomycin resistance protein/Dihydroxybiphenyl dioxygenase"/>
    <property type="match status" value="1"/>
</dbReference>
<dbReference type="CDD" id="cd07247">
    <property type="entry name" value="SgaA_N_like"/>
    <property type="match status" value="1"/>
</dbReference>
<sequence length="124" mass="13418">MLNPTVPAWFEIPTLDLDRAQTFYEGILGTPLRREPMGETELAVFPSGGKPHVSGALIRHSECLPAVQGSIVYLSVDNLTPVLDRVVAHGGDTLVPRTGLPGDMGYFAQFRDSEGNRVGLWSAV</sequence>
<dbReference type="PROSITE" id="PS51819">
    <property type="entry name" value="VOC"/>
    <property type="match status" value="1"/>
</dbReference>
<dbReference type="InterPro" id="IPR052164">
    <property type="entry name" value="Anthracycline_SecMetBiosynth"/>
</dbReference>
<evidence type="ECO:0000259" key="1">
    <source>
        <dbReference type="PROSITE" id="PS51819"/>
    </source>
</evidence>
<gene>
    <name evidence="2" type="ORF">DFR29_102113</name>
</gene>
<evidence type="ECO:0000313" key="2">
    <source>
        <dbReference type="EMBL" id="TDR47454.1"/>
    </source>
</evidence>
<dbReference type="Gene3D" id="3.10.180.10">
    <property type="entry name" value="2,3-Dihydroxybiphenyl 1,2-Dioxygenase, domain 1"/>
    <property type="match status" value="1"/>
</dbReference>
<dbReference type="Pfam" id="PF00903">
    <property type="entry name" value="Glyoxalase"/>
    <property type="match status" value="1"/>
</dbReference>
<comment type="caution">
    <text evidence="2">The sequence shown here is derived from an EMBL/GenBank/DDBJ whole genome shotgun (WGS) entry which is preliminary data.</text>
</comment>
<organism evidence="2 3">
    <name type="scientific">Tahibacter aquaticus</name>
    <dbReference type="NCBI Taxonomy" id="520092"/>
    <lineage>
        <taxon>Bacteria</taxon>
        <taxon>Pseudomonadati</taxon>
        <taxon>Pseudomonadota</taxon>
        <taxon>Gammaproteobacteria</taxon>
        <taxon>Lysobacterales</taxon>
        <taxon>Rhodanobacteraceae</taxon>
        <taxon>Tahibacter</taxon>
    </lineage>
</organism>
<protein>
    <recommendedName>
        <fullName evidence="1">VOC domain-containing protein</fullName>
    </recommendedName>
</protein>
<evidence type="ECO:0000313" key="3">
    <source>
        <dbReference type="Proteomes" id="UP000295293"/>
    </source>
</evidence>